<dbReference type="EMBL" id="JADDOJ010000057">
    <property type="protein sequence ID" value="MBE7941631.1"/>
    <property type="molecule type" value="Genomic_DNA"/>
</dbReference>
<dbReference type="PROSITE" id="PS50914">
    <property type="entry name" value="BON"/>
    <property type="match status" value="1"/>
</dbReference>
<gene>
    <name evidence="3" type="ORF">IM725_13710</name>
</gene>
<feature type="chain" id="PRO_5046501556" evidence="1">
    <location>
        <begin position="24"/>
        <end position="112"/>
    </location>
</feature>
<evidence type="ECO:0000256" key="1">
    <source>
        <dbReference type="SAM" id="SignalP"/>
    </source>
</evidence>
<evidence type="ECO:0000313" key="4">
    <source>
        <dbReference type="Proteomes" id="UP000715965"/>
    </source>
</evidence>
<keyword evidence="1" id="KW-0732">Signal</keyword>
<sequence length="112" mass="11736">MKSKIAPALVIAASLLAPFAASAADSAGSDTDRTQPKVFVKDSVITTKIKAQLAEEKLGSLARVRVDTHGRGAVVLSGKVRSQAEADRAISIAHATEGVSSVHSRMRIQKDD</sequence>
<protein>
    <submittedName>
        <fullName evidence="3">BON domain-containing protein</fullName>
    </submittedName>
</protein>
<accession>A0ABR9SH00</accession>
<evidence type="ECO:0000313" key="3">
    <source>
        <dbReference type="EMBL" id="MBE7941631.1"/>
    </source>
</evidence>
<reference evidence="3 4" key="1">
    <citation type="submission" date="2020-10" db="EMBL/GenBank/DDBJ databases">
        <title>Draft genome of Ramlibacter aquaticus LMG 30558.</title>
        <authorList>
            <person name="Props R."/>
        </authorList>
    </citation>
    <scope>NUCLEOTIDE SEQUENCE [LARGE SCALE GENOMIC DNA]</scope>
    <source>
        <strain evidence="3 4">LMG 30558</strain>
    </source>
</reference>
<evidence type="ECO:0000259" key="2">
    <source>
        <dbReference type="PROSITE" id="PS50914"/>
    </source>
</evidence>
<feature type="signal peptide" evidence="1">
    <location>
        <begin position="1"/>
        <end position="23"/>
    </location>
</feature>
<proteinExistence type="predicted"/>
<dbReference type="Gene3D" id="3.30.1340.30">
    <property type="match status" value="1"/>
</dbReference>
<dbReference type="RefSeq" id="WP_193781167.1">
    <property type="nucleotide sequence ID" value="NZ_JADDOJ010000057.1"/>
</dbReference>
<comment type="caution">
    <text evidence="3">The sequence shown here is derived from an EMBL/GenBank/DDBJ whole genome shotgun (WGS) entry which is preliminary data.</text>
</comment>
<feature type="domain" description="BON" evidence="2">
    <location>
        <begin position="41"/>
        <end position="110"/>
    </location>
</feature>
<dbReference type="PANTHER" id="PTHR34606:SF16">
    <property type="entry name" value="BON DOMAIN-CONTAINING PROTEIN"/>
    <property type="match status" value="1"/>
</dbReference>
<keyword evidence="4" id="KW-1185">Reference proteome</keyword>
<name>A0ABR9SH00_9BURK</name>
<dbReference type="Pfam" id="PF04972">
    <property type="entry name" value="BON"/>
    <property type="match status" value="1"/>
</dbReference>
<dbReference type="PANTHER" id="PTHR34606">
    <property type="entry name" value="BON DOMAIN-CONTAINING PROTEIN"/>
    <property type="match status" value="1"/>
</dbReference>
<dbReference type="Proteomes" id="UP000715965">
    <property type="component" value="Unassembled WGS sequence"/>
</dbReference>
<organism evidence="3 4">
    <name type="scientific">Ramlibacter aquaticus</name>
    <dbReference type="NCBI Taxonomy" id="2780094"/>
    <lineage>
        <taxon>Bacteria</taxon>
        <taxon>Pseudomonadati</taxon>
        <taxon>Pseudomonadota</taxon>
        <taxon>Betaproteobacteria</taxon>
        <taxon>Burkholderiales</taxon>
        <taxon>Comamonadaceae</taxon>
        <taxon>Ramlibacter</taxon>
    </lineage>
</organism>
<dbReference type="InterPro" id="IPR051686">
    <property type="entry name" value="Lipoprotein_DolP"/>
</dbReference>
<dbReference type="InterPro" id="IPR007055">
    <property type="entry name" value="BON_dom"/>
</dbReference>